<dbReference type="InterPro" id="IPR043519">
    <property type="entry name" value="NT_sf"/>
</dbReference>
<dbReference type="Pfam" id="PF14791">
    <property type="entry name" value="DNA_pol_B_thumb"/>
    <property type="match status" value="1"/>
</dbReference>
<keyword evidence="2 5" id="KW-0808">Transferase</keyword>
<dbReference type="SUPFAM" id="SSF81301">
    <property type="entry name" value="Nucleotidyltransferase"/>
    <property type="match status" value="1"/>
</dbReference>
<dbReference type="Gene3D" id="3.30.460.10">
    <property type="entry name" value="Beta Polymerase, domain 2"/>
    <property type="match status" value="1"/>
</dbReference>
<evidence type="ECO:0000256" key="3">
    <source>
        <dbReference type="ARBA" id="ARBA00022695"/>
    </source>
</evidence>
<proteinExistence type="inferred from homology"/>
<evidence type="ECO:0000256" key="5">
    <source>
        <dbReference type="RuleBase" id="RU366014"/>
    </source>
</evidence>
<comment type="similarity">
    <text evidence="5">Belongs to the DNA polymerase type-X family.</text>
</comment>
<comment type="function">
    <text evidence="5">DNA polymerase that functions in several pathways of DNA repair. Involved in base excision repair (BER) responsible for repair of lesions that give rise to abasic (AP) sites in DNA. Also contributes to DNA double-strand break repair by non-homologous end joining and homologous recombination. Has both template-dependent and template-independent (terminal transferase) DNA polymerase activities. Has also a 5'-deoxyribose-5-phosphate lyase (dRP lyase) activity.</text>
</comment>
<keyword evidence="5" id="KW-0227">DNA damage</keyword>
<protein>
    <recommendedName>
        <fullName evidence="5">DNA polymerase</fullName>
        <ecNumber evidence="5">2.7.7.7</ecNumber>
    </recommendedName>
</protein>
<dbReference type="GO" id="GO:0005634">
    <property type="term" value="C:nucleus"/>
    <property type="evidence" value="ECO:0007669"/>
    <property type="project" value="UniProtKB-SubCell"/>
</dbReference>
<keyword evidence="3 5" id="KW-0548">Nucleotidyltransferase</keyword>
<dbReference type="PRINTS" id="PR00869">
    <property type="entry name" value="DNAPOLX"/>
</dbReference>
<sequence length="254" mass="28488">MDDMNTRITRAESEASLALIQELFCPPWEFLLAGSYRRGSPTSLNANLIALHPSHQNVTPPSYDGKVPERVGHNTVPFKRSSLSRVKDGILATQVVPSLVERGFISGTFTTGAYKWQGIARIPTKNPDGVWETLFARKEAIAEGRGCFRSVDISLVPMKSRGAALLALTGDQDFTHIMQEKAAKRGLLLNEFGLWRLLPEGEKLKRNDVQYGRWELVASETEEEIFDELQTPWVDPEKRNFSFLKTPSKKVATK</sequence>
<dbReference type="Pfam" id="PF14792">
    <property type="entry name" value="DNA_pol_B_palm"/>
    <property type="match status" value="1"/>
</dbReference>
<dbReference type="GO" id="GO:0003677">
    <property type="term" value="F:DNA binding"/>
    <property type="evidence" value="ECO:0007669"/>
    <property type="project" value="UniProtKB-UniRule"/>
</dbReference>
<keyword evidence="5" id="KW-0239">DNA-directed DNA polymerase</keyword>
<evidence type="ECO:0000313" key="8">
    <source>
        <dbReference type="EMBL" id="THH00836.1"/>
    </source>
</evidence>
<comment type="caution">
    <text evidence="8">The sequence shown here is derived from an EMBL/GenBank/DDBJ whole genome shotgun (WGS) entry which is preliminary data.</text>
</comment>
<dbReference type="InterPro" id="IPR022312">
    <property type="entry name" value="DNA_pol_X"/>
</dbReference>
<dbReference type="InterPro" id="IPR037160">
    <property type="entry name" value="DNA_Pol_thumb_sf"/>
</dbReference>
<dbReference type="Proteomes" id="UP000309038">
    <property type="component" value="Unassembled WGS sequence"/>
</dbReference>
<keyword evidence="9" id="KW-1185">Reference proteome</keyword>
<evidence type="ECO:0000259" key="7">
    <source>
        <dbReference type="Pfam" id="PF14792"/>
    </source>
</evidence>
<organism evidence="8 9">
    <name type="scientific">Hermanssonia centrifuga</name>
    <dbReference type="NCBI Taxonomy" id="98765"/>
    <lineage>
        <taxon>Eukaryota</taxon>
        <taxon>Fungi</taxon>
        <taxon>Dikarya</taxon>
        <taxon>Basidiomycota</taxon>
        <taxon>Agaricomycotina</taxon>
        <taxon>Agaricomycetes</taxon>
        <taxon>Polyporales</taxon>
        <taxon>Meruliaceae</taxon>
        <taxon>Hermanssonia</taxon>
    </lineage>
</organism>
<comment type="subcellular location">
    <subcellularLocation>
        <location evidence="5">Nucleus</location>
    </subcellularLocation>
</comment>
<dbReference type="AlphaFoldDB" id="A0A4S4KQE4"/>
<evidence type="ECO:0000256" key="4">
    <source>
        <dbReference type="ARBA" id="ARBA00022705"/>
    </source>
</evidence>
<dbReference type="Gene3D" id="3.30.210.10">
    <property type="entry name" value="DNA polymerase, thumb domain"/>
    <property type="match status" value="1"/>
</dbReference>
<keyword evidence="4" id="KW-0235">DNA replication</keyword>
<dbReference type="EC" id="2.7.7.7" evidence="5"/>
<dbReference type="InterPro" id="IPR002008">
    <property type="entry name" value="DNA_pol_X_beta-like"/>
</dbReference>
<accession>A0A4S4KQE4</accession>
<dbReference type="PANTHER" id="PTHR11276">
    <property type="entry name" value="DNA POLYMERASE TYPE-X FAMILY MEMBER"/>
    <property type="match status" value="1"/>
</dbReference>
<keyword evidence="5" id="KW-0234">DNA repair</keyword>
<name>A0A4S4KQE4_9APHY</name>
<dbReference type="GO" id="GO:0046872">
    <property type="term" value="F:metal ion binding"/>
    <property type="evidence" value="ECO:0007669"/>
    <property type="project" value="UniProtKB-UniRule"/>
</dbReference>
<keyword evidence="5" id="KW-0539">Nucleus</keyword>
<dbReference type="PANTHER" id="PTHR11276:SF28">
    <property type="entry name" value="DNA POLYMERASE LAMBDA"/>
    <property type="match status" value="1"/>
</dbReference>
<dbReference type="InterPro" id="IPR028207">
    <property type="entry name" value="DNA_pol_B_palm_palm"/>
</dbReference>
<gene>
    <name evidence="8" type="ORF">EW026_g1767</name>
</gene>
<dbReference type="GO" id="GO:0006303">
    <property type="term" value="P:double-strand break repair via nonhomologous end joining"/>
    <property type="evidence" value="ECO:0007669"/>
    <property type="project" value="TreeGrafter"/>
</dbReference>
<dbReference type="EMBL" id="SGPJ01000039">
    <property type="protein sequence ID" value="THH00836.1"/>
    <property type="molecule type" value="Genomic_DNA"/>
</dbReference>
<evidence type="ECO:0000259" key="6">
    <source>
        <dbReference type="Pfam" id="PF14791"/>
    </source>
</evidence>
<feature type="domain" description="DNA polymerase beta palm" evidence="7">
    <location>
        <begin position="7"/>
        <end position="157"/>
    </location>
</feature>
<keyword evidence="1" id="KW-0237">DNA synthesis</keyword>
<dbReference type="PRINTS" id="PR00870">
    <property type="entry name" value="DNAPOLXBETA"/>
</dbReference>
<dbReference type="InterPro" id="IPR029398">
    <property type="entry name" value="PolB_thumb"/>
</dbReference>
<reference evidence="8 9" key="1">
    <citation type="submission" date="2019-02" db="EMBL/GenBank/DDBJ databases">
        <title>Genome sequencing of the rare red list fungi Phlebia centrifuga.</title>
        <authorList>
            <person name="Buettner E."/>
            <person name="Kellner H."/>
        </authorList>
    </citation>
    <scope>NUCLEOTIDE SEQUENCE [LARGE SCALE GENOMIC DNA]</scope>
    <source>
        <strain evidence="8 9">DSM 108282</strain>
    </source>
</reference>
<evidence type="ECO:0000313" key="9">
    <source>
        <dbReference type="Proteomes" id="UP000309038"/>
    </source>
</evidence>
<comment type="catalytic activity">
    <reaction evidence="5">
        <text>DNA(n) + a 2'-deoxyribonucleoside 5'-triphosphate = DNA(n+1) + diphosphate</text>
        <dbReference type="Rhea" id="RHEA:22508"/>
        <dbReference type="Rhea" id="RHEA-COMP:17339"/>
        <dbReference type="Rhea" id="RHEA-COMP:17340"/>
        <dbReference type="ChEBI" id="CHEBI:33019"/>
        <dbReference type="ChEBI" id="CHEBI:61560"/>
        <dbReference type="ChEBI" id="CHEBI:173112"/>
        <dbReference type="EC" id="2.7.7.7"/>
    </reaction>
</comment>
<feature type="domain" description="DNA polymerase beta thumb" evidence="6">
    <location>
        <begin position="164"/>
        <end position="240"/>
    </location>
</feature>
<evidence type="ECO:0000256" key="1">
    <source>
        <dbReference type="ARBA" id="ARBA00022634"/>
    </source>
</evidence>
<dbReference type="GO" id="GO:0003887">
    <property type="term" value="F:DNA-directed DNA polymerase activity"/>
    <property type="evidence" value="ECO:0007669"/>
    <property type="project" value="UniProtKB-UniRule"/>
</dbReference>
<evidence type="ECO:0000256" key="2">
    <source>
        <dbReference type="ARBA" id="ARBA00022679"/>
    </source>
</evidence>